<dbReference type="AlphaFoldDB" id="A0A9Q1D519"/>
<sequence length="103" mass="11787">MLLLGLQRCGQSSLLLLNAEAWPVFSLHYELEPPSCPNRKHCCAYSDGCQCLCMLMSFCWVAELIKVLWNHRSVYIFCSHFECNERIEKQASGSAGQNAWSPW</sequence>
<dbReference type="Proteomes" id="UP001152803">
    <property type="component" value="Unassembled WGS sequence"/>
</dbReference>
<organism evidence="1 2">
    <name type="scientific">Conger conger</name>
    <name type="common">Conger eel</name>
    <name type="synonym">Muraena conger</name>
    <dbReference type="NCBI Taxonomy" id="82655"/>
    <lineage>
        <taxon>Eukaryota</taxon>
        <taxon>Metazoa</taxon>
        <taxon>Chordata</taxon>
        <taxon>Craniata</taxon>
        <taxon>Vertebrata</taxon>
        <taxon>Euteleostomi</taxon>
        <taxon>Actinopterygii</taxon>
        <taxon>Neopterygii</taxon>
        <taxon>Teleostei</taxon>
        <taxon>Anguilliformes</taxon>
        <taxon>Congridae</taxon>
        <taxon>Conger</taxon>
    </lineage>
</organism>
<proteinExistence type="predicted"/>
<comment type="caution">
    <text evidence="1">The sequence shown here is derived from an EMBL/GenBank/DDBJ whole genome shotgun (WGS) entry which is preliminary data.</text>
</comment>
<evidence type="ECO:0000313" key="1">
    <source>
        <dbReference type="EMBL" id="KAJ8258814.1"/>
    </source>
</evidence>
<evidence type="ECO:0000313" key="2">
    <source>
        <dbReference type="Proteomes" id="UP001152803"/>
    </source>
</evidence>
<reference evidence="1" key="1">
    <citation type="journal article" date="2023" name="Science">
        <title>Genome structures resolve the early diversification of teleost fishes.</title>
        <authorList>
            <person name="Parey E."/>
            <person name="Louis A."/>
            <person name="Montfort J."/>
            <person name="Bouchez O."/>
            <person name="Roques C."/>
            <person name="Iampietro C."/>
            <person name="Lluch J."/>
            <person name="Castinel A."/>
            <person name="Donnadieu C."/>
            <person name="Desvignes T."/>
            <person name="Floi Bucao C."/>
            <person name="Jouanno E."/>
            <person name="Wen M."/>
            <person name="Mejri S."/>
            <person name="Dirks R."/>
            <person name="Jansen H."/>
            <person name="Henkel C."/>
            <person name="Chen W.J."/>
            <person name="Zahm M."/>
            <person name="Cabau C."/>
            <person name="Klopp C."/>
            <person name="Thompson A.W."/>
            <person name="Robinson-Rechavi M."/>
            <person name="Braasch I."/>
            <person name="Lecointre G."/>
            <person name="Bobe J."/>
            <person name="Postlethwait J.H."/>
            <person name="Berthelot C."/>
            <person name="Roest Crollius H."/>
            <person name="Guiguen Y."/>
        </authorList>
    </citation>
    <scope>NUCLEOTIDE SEQUENCE</scope>
    <source>
        <strain evidence="1">Concon-B</strain>
    </source>
</reference>
<gene>
    <name evidence="1" type="ORF">COCON_G00178260</name>
</gene>
<dbReference type="EMBL" id="JAFJMO010000013">
    <property type="protein sequence ID" value="KAJ8258814.1"/>
    <property type="molecule type" value="Genomic_DNA"/>
</dbReference>
<name>A0A9Q1D519_CONCO</name>
<keyword evidence="2" id="KW-1185">Reference proteome</keyword>
<accession>A0A9Q1D519</accession>
<protein>
    <submittedName>
        <fullName evidence="1">Uncharacterized protein</fullName>
    </submittedName>
</protein>